<dbReference type="OrthoDB" id="6150275at2759"/>
<accession>A0A7M7NKT6</accession>
<comment type="subcellular location">
    <subcellularLocation>
        <location evidence="1">Nucleus</location>
    </subcellularLocation>
</comment>
<keyword evidence="3" id="KW-0539">Nucleus</keyword>
<dbReference type="GeneID" id="105440883"/>
<protein>
    <recommendedName>
        <fullName evidence="5">CRC domain-containing protein</fullName>
    </recommendedName>
</protein>
<dbReference type="KEGG" id="spu:105440883"/>
<feature type="region of interest" description="Disordered" evidence="4">
    <location>
        <begin position="1"/>
        <end position="33"/>
    </location>
</feature>
<dbReference type="SMART" id="SM01114">
    <property type="entry name" value="CXC"/>
    <property type="match status" value="1"/>
</dbReference>
<dbReference type="EnsemblMetazoa" id="XM_030981346">
    <property type="protein sequence ID" value="XP_030837206"/>
    <property type="gene ID" value="LOC105440883"/>
</dbReference>
<evidence type="ECO:0000256" key="1">
    <source>
        <dbReference type="ARBA" id="ARBA00004123"/>
    </source>
</evidence>
<name>A0A7M7NKT6_STRPU</name>
<evidence type="ECO:0000256" key="3">
    <source>
        <dbReference type="ARBA" id="ARBA00023242"/>
    </source>
</evidence>
<dbReference type="InterPro" id="IPR005172">
    <property type="entry name" value="CRC"/>
</dbReference>
<evidence type="ECO:0000313" key="6">
    <source>
        <dbReference type="EnsemblMetazoa" id="XP_030837206"/>
    </source>
</evidence>
<evidence type="ECO:0000259" key="5">
    <source>
        <dbReference type="PROSITE" id="PS51634"/>
    </source>
</evidence>
<reference evidence="6" key="2">
    <citation type="submission" date="2021-01" db="UniProtKB">
        <authorList>
            <consortium name="EnsemblMetazoa"/>
        </authorList>
    </citation>
    <scope>IDENTIFICATION</scope>
</reference>
<reference evidence="7" key="1">
    <citation type="submission" date="2015-02" db="EMBL/GenBank/DDBJ databases">
        <title>Genome sequencing for Strongylocentrotus purpuratus.</title>
        <authorList>
            <person name="Murali S."/>
            <person name="Liu Y."/>
            <person name="Vee V."/>
            <person name="English A."/>
            <person name="Wang M."/>
            <person name="Skinner E."/>
            <person name="Han Y."/>
            <person name="Muzny D.M."/>
            <person name="Worley K.C."/>
            <person name="Gibbs R.A."/>
        </authorList>
    </citation>
    <scope>NUCLEOTIDE SEQUENCE</scope>
</reference>
<keyword evidence="7" id="KW-1185">Reference proteome</keyword>
<feature type="domain" description="CRC" evidence="5">
    <location>
        <begin position="1463"/>
        <end position="1498"/>
    </location>
</feature>
<dbReference type="InterPro" id="IPR033467">
    <property type="entry name" value="Tesmin/TSO1-like_CXC"/>
</dbReference>
<organism evidence="6 7">
    <name type="scientific">Strongylocentrotus purpuratus</name>
    <name type="common">Purple sea urchin</name>
    <dbReference type="NCBI Taxonomy" id="7668"/>
    <lineage>
        <taxon>Eukaryota</taxon>
        <taxon>Metazoa</taxon>
        <taxon>Echinodermata</taxon>
        <taxon>Eleutherozoa</taxon>
        <taxon>Echinozoa</taxon>
        <taxon>Echinoidea</taxon>
        <taxon>Euechinoidea</taxon>
        <taxon>Echinacea</taxon>
        <taxon>Camarodonta</taxon>
        <taxon>Echinidea</taxon>
        <taxon>Strongylocentrotidae</taxon>
        <taxon>Strongylocentrotus</taxon>
    </lineage>
</organism>
<dbReference type="GO" id="GO:0005634">
    <property type="term" value="C:nucleus"/>
    <property type="evidence" value="ECO:0007669"/>
    <property type="project" value="UniProtKB-SubCell"/>
</dbReference>
<dbReference type="PROSITE" id="PS51634">
    <property type="entry name" value="CRC"/>
    <property type="match status" value="1"/>
</dbReference>
<dbReference type="PANTHER" id="PTHR46704:SF9">
    <property type="entry name" value="BHLH DOMAIN-CONTAINING PROTEIN"/>
    <property type="match status" value="1"/>
</dbReference>
<comment type="similarity">
    <text evidence="2">Belongs to the lin-54 family.</text>
</comment>
<dbReference type="RefSeq" id="XP_030837206.1">
    <property type="nucleotide sequence ID" value="XM_030981346.1"/>
</dbReference>
<dbReference type="Proteomes" id="UP000007110">
    <property type="component" value="Unassembled WGS sequence"/>
</dbReference>
<sequence>MEKRKAEDADVESAEEGSLHSAPPRKMLRSSLSPTKGRHVLPAECIVCRKIQWKTSKLTGKRFKVPVSRCEQVSATKFLKAAEMRQHTRILMQIRGKDMVAIELQYHKSCYQDFTSCLRRAERAATSTDTDDLFTPTYNCLCDLIRRRIVKDKEVLRLKDLHRSFVKAGLRNEGVDLSSYQTKKLKQRLQVTFPQLIFVSPQRQNESEIVMVGDMEASSLAEHAVQQDQATSTSFSEESASDEESAAMSRSSTNPGPQQLLMLYHASQILKAAVKTACTRCKEQEQWPPTSPDLTPEAAKEAIPSILFNFLSWVVNSTNEPEVNKLVDVSVEDERKLLSMCQDVMYMSCKGSIILPKHSSLAMTVRHMTGSARLIGILNGFGHCSSHSMVLEHDTALAEQQLNRGEDVLPEGVKPCLTTLVWDNNDFSEETLSGKGTTHITTGILIQHQKHVPVPDQDQDNQTHKQSLPRTHKRSIKTPTADLTPYFGMLKNGPEPFGQHIAVKEEVYHDIQEKPRKLDSAFRLSRIPHRFGSLLPSWTGYNTQLSCSTNLASNIFYLPSIDASPTQKDTINTILHKSVKIGTILQQDTVVIVCDQAIYSKAQQIRWKDPHLSARTVVRMGDFHTTMNFLACIGKRFKDGGLQDIIIESGLIATGSVNGVLSGHHFNRSLRAHKLLCEAMERLRWLSFMKTLPDEQQEEASDVLLKMHTTFPSSDHRKVIEGEQFEALLDEYSLFIETQSSRPTFAFWSSYIEMVESLLLFNRATKEGNWPLHLSAARSLLPWFFAYDHLNYSRYMSAYWLEMHMLPVTHPSIAEAFLEGDFVVHRQTAHGFSGIAGDQMIEQTVNRDTKSRGGVIGYSTSRSYFHRWLLSHHLKAAIQRQCEELAGKSPSSTELKDLQASRVKKDNSDIQAICDTIHSMVNPFENQGNDLLHISSGVIASDALKNDLLQAKSLGQAAAEVFITERLQQGSTEFHAPLKQQQLKTFSKATSKPSKGKVSQGLLKQDRSLFARLAIVSKDRKLDLKELMVYNLNESPLALSNGCGGMVKTNKASLMRHLESSVQPSPVLESIPKHVVWVVDGMALIQELSSRINSLSTFGDLATCILDKVVTLATNMYSDTVHLVTDRYPPVSIKNAERGARASGGMQRITIFSVDQAIPSQWKKYMTHSQNKEELVQFLFQTWSNTHPDKFRNVKVFFAHASQCHAFYSTSGKLVVEEVPELTADHEEADTRLLLHCEYASQHQASSSQVTSSVIIRSPDTDVFVVAVGLSGVMNSRVLFHTGRGNLSRTIDVTAVHNHYGKDVSEALIGLHIFTGCDSVSAFYGKGKSKALKLMLSDEEYQSTFKSLGQSFDVSPQLSKGLEQFVCSLYSGKQGLDDVNLLRYNMFRMDCKFESSLPPNQDSLLLHIRRANYQAAIHRRSLQQFIGEGNPTEHGWVMENGELVIKWSTLPPAPNHLTAAVKCKCKKGKCHTKQCECVKNKITCTDLCKCIECTNQAAEKDAEDDFGDDDLSDWE</sequence>
<feature type="region of interest" description="Disordered" evidence="4">
    <location>
        <begin position="453"/>
        <end position="472"/>
    </location>
</feature>
<evidence type="ECO:0000313" key="7">
    <source>
        <dbReference type="Proteomes" id="UP000007110"/>
    </source>
</evidence>
<dbReference type="PANTHER" id="PTHR46704">
    <property type="entry name" value="CXC DOMAIN-CONTAINING PROTEIN-RELATED"/>
    <property type="match status" value="1"/>
</dbReference>
<dbReference type="InParanoid" id="A0A7M7NKT6"/>
<feature type="region of interest" description="Disordered" evidence="4">
    <location>
        <begin position="221"/>
        <end position="254"/>
    </location>
</feature>
<dbReference type="Pfam" id="PF03638">
    <property type="entry name" value="TCR"/>
    <property type="match status" value="1"/>
</dbReference>
<proteinExistence type="inferred from homology"/>
<evidence type="ECO:0000256" key="4">
    <source>
        <dbReference type="SAM" id="MobiDB-lite"/>
    </source>
</evidence>
<evidence type="ECO:0000256" key="2">
    <source>
        <dbReference type="ARBA" id="ARBA00007267"/>
    </source>
</evidence>